<name>A0ABT9PNX9_9HYPH</name>
<dbReference type="EMBL" id="JAUSRF010000002">
    <property type="protein sequence ID" value="MDP9836172.1"/>
    <property type="molecule type" value="Genomic_DNA"/>
</dbReference>
<evidence type="ECO:0000313" key="2">
    <source>
        <dbReference type="Proteomes" id="UP001241472"/>
    </source>
</evidence>
<comment type="caution">
    <text evidence="1">The sequence shown here is derived from an EMBL/GenBank/DDBJ whole genome shotgun (WGS) entry which is preliminary data.</text>
</comment>
<organism evidence="1 2">
    <name type="scientific">Neorhizobium huautlense</name>
    <dbReference type="NCBI Taxonomy" id="67774"/>
    <lineage>
        <taxon>Bacteria</taxon>
        <taxon>Pseudomonadati</taxon>
        <taxon>Pseudomonadota</taxon>
        <taxon>Alphaproteobacteria</taxon>
        <taxon>Hyphomicrobiales</taxon>
        <taxon>Rhizobiaceae</taxon>
        <taxon>Rhizobium/Agrobacterium group</taxon>
        <taxon>Neorhizobium</taxon>
    </lineage>
</organism>
<accession>A0ABT9PNX9</accession>
<protein>
    <submittedName>
        <fullName evidence="1">Uncharacterized protein</fullName>
    </submittedName>
</protein>
<keyword evidence="2" id="KW-1185">Reference proteome</keyword>
<dbReference type="RefSeq" id="WP_306831539.1">
    <property type="nucleotide sequence ID" value="NZ_JAUSRF010000002.1"/>
</dbReference>
<proteinExistence type="predicted"/>
<sequence>MELDELFGAAVPPQAHGLRPGESILPPQSLTLIGGEALSAGSLAFMLAVQRGCNASAFLSESTTLLWIIDKEGTLRIAIEEAFDINQDERRIPFINQLKATLLQDGWNKLGHPALLDSDKLGRIGGEVVYLPDDYVWEINNLSGRYGLGLDRCEQHLENAAFLLREYGLDVIVDFNQLRT</sequence>
<gene>
    <name evidence="1" type="ORF">J2T09_000914</name>
</gene>
<evidence type="ECO:0000313" key="1">
    <source>
        <dbReference type="EMBL" id="MDP9836172.1"/>
    </source>
</evidence>
<reference evidence="1 2" key="1">
    <citation type="submission" date="2023-07" db="EMBL/GenBank/DDBJ databases">
        <title>Sorghum-associated microbial communities from plants grown in Nebraska, USA.</title>
        <authorList>
            <person name="Schachtman D."/>
        </authorList>
    </citation>
    <scope>NUCLEOTIDE SEQUENCE [LARGE SCALE GENOMIC DNA]</scope>
    <source>
        <strain evidence="1 2">DS1307</strain>
    </source>
</reference>
<dbReference type="Proteomes" id="UP001241472">
    <property type="component" value="Unassembled WGS sequence"/>
</dbReference>